<sequence>MQREQWYTTETLGTVKVVNFTATTVQYLTTAQISRGETFLPKTAPMTTFETATRLDDAEVRRQNIASCTFIPEQ</sequence>
<evidence type="ECO:0000313" key="1">
    <source>
        <dbReference type="EMBL" id="KRO17130.1"/>
    </source>
</evidence>
<protein>
    <submittedName>
        <fullName evidence="1">Uncharacterized protein</fullName>
    </submittedName>
</protein>
<proteinExistence type="predicted"/>
<dbReference type="EMBL" id="JQCE01000021">
    <property type="protein sequence ID" value="KRO17130.1"/>
    <property type="molecule type" value="Genomic_DNA"/>
</dbReference>
<gene>
    <name evidence="1" type="ORF">IV56_GL000454</name>
</gene>
<comment type="caution">
    <text evidence="1">The sequence shown here is derived from an EMBL/GenBank/DDBJ whole genome shotgun (WGS) entry which is preliminary data.</text>
</comment>
<name>A0A0R2N2A5_9LACO</name>
<keyword evidence="2" id="KW-1185">Reference proteome</keyword>
<dbReference type="AlphaFoldDB" id="A0A0R2N2A5"/>
<dbReference type="PATRIC" id="fig|1293598.4.peg.487"/>
<dbReference type="RefSeq" id="WP_056992731.1">
    <property type="nucleotide sequence ID" value="NZ_JQCE01000021.1"/>
</dbReference>
<organism evidence="1 2">
    <name type="scientific">Lacticaseibacillus saniviri JCM 17471 = DSM 24301</name>
    <dbReference type="NCBI Taxonomy" id="1293598"/>
    <lineage>
        <taxon>Bacteria</taxon>
        <taxon>Bacillati</taxon>
        <taxon>Bacillota</taxon>
        <taxon>Bacilli</taxon>
        <taxon>Lactobacillales</taxon>
        <taxon>Lactobacillaceae</taxon>
        <taxon>Lacticaseibacillus</taxon>
    </lineage>
</organism>
<reference evidence="1 2" key="1">
    <citation type="journal article" date="2015" name="Genome Announc.">
        <title>Expanding the biotechnology potential of lactobacilli through comparative genomics of 213 strains and associated genera.</title>
        <authorList>
            <person name="Sun Z."/>
            <person name="Harris H.M."/>
            <person name="McCann A."/>
            <person name="Guo C."/>
            <person name="Argimon S."/>
            <person name="Zhang W."/>
            <person name="Yang X."/>
            <person name="Jeffery I.B."/>
            <person name="Cooney J.C."/>
            <person name="Kagawa T.F."/>
            <person name="Liu W."/>
            <person name="Song Y."/>
            <person name="Salvetti E."/>
            <person name="Wrobel A."/>
            <person name="Rasinkangas P."/>
            <person name="Parkhill J."/>
            <person name="Rea M.C."/>
            <person name="O'Sullivan O."/>
            <person name="Ritari J."/>
            <person name="Douillard F.P."/>
            <person name="Paul Ross R."/>
            <person name="Yang R."/>
            <person name="Briner A.E."/>
            <person name="Felis G.E."/>
            <person name="de Vos W.M."/>
            <person name="Barrangou R."/>
            <person name="Klaenhammer T.R."/>
            <person name="Caufield P.W."/>
            <person name="Cui Y."/>
            <person name="Zhang H."/>
            <person name="O'Toole P.W."/>
        </authorList>
    </citation>
    <scope>NUCLEOTIDE SEQUENCE [LARGE SCALE GENOMIC DNA]</scope>
    <source>
        <strain evidence="1 2">DSM 24301</strain>
    </source>
</reference>
<evidence type="ECO:0000313" key="2">
    <source>
        <dbReference type="Proteomes" id="UP000050969"/>
    </source>
</evidence>
<dbReference type="Proteomes" id="UP000050969">
    <property type="component" value="Unassembled WGS sequence"/>
</dbReference>
<accession>A0A0R2N2A5</accession>